<dbReference type="KEGG" id="pchm:VFPPC_10619"/>
<keyword evidence="9" id="KW-1185">Reference proteome</keyword>
<feature type="transmembrane region" description="Helical" evidence="7">
    <location>
        <begin position="151"/>
        <end position="172"/>
    </location>
</feature>
<name>A0A179F496_METCM</name>
<dbReference type="GO" id="GO:0005886">
    <property type="term" value="C:plasma membrane"/>
    <property type="evidence" value="ECO:0007669"/>
    <property type="project" value="TreeGrafter"/>
</dbReference>
<dbReference type="AlphaFoldDB" id="A0A179F496"/>
<evidence type="ECO:0000256" key="7">
    <source>
        <dbReference type="SAM" id="Phobius"/>
    </source>
</evidence>
<feature type="transmembrane region" description="Helical" evidence="7">
    <location>
        <begin position="47"/>
        <end position="66"/>
    </location>
</feature>
<evidence type="ECO:0000313" key="9">
    <source>
        <dbReference type="Proteomes" id="UP000078397"/>
    </source>
</evidence>
<sequence>MAGSVVAGAGESLSVIIAGRSVMGLGGAVIFNMSYLAFFARTKKTTTLVACCSASWAIGLTIGGPIGSALAEAVSWRWALYLNIPLTLLAFILSWFCAPDHLFDETTPLLLRLKRADPVGVLFNAAVPELFAVALTFAGPVWEWNAIQSRAAWALFASLLIAWIVQQYFCILTTVKERALPLHILVRLDLIPIWIATACAGSAYAVVLIYSPLFFTFIRGASALQQSVWLLPFTLSFICTLLLTGWFLPLIKYYKLIYIAGGALTVASSAAIATTLSVNTAQWKMMGLEALVGVGLGLQFQHGSGISIVLNDKKSDRVDSIAFCNIAQFGGIAVTLSVSGCIFQNLGYKLLRETLHEGNMPEYAIREALAGVSSALSRESESQQRVLSAVVKVISKIFLIVVAAGGLSLLSGLVMSPKSLDIEEMPSQADTSELT</sequence>
<dbReference type="InterPro" id="IPR011701">
    <property type="entry name" value="MFS"/>
</dbReference>
<feature type="transmembrane region" description="Helical" evidence="7">
    <location>
        <begin position="322"/>
        <end position="346"/>
    </location>
</feature>
<feature type="transmembrane region" description="Helical" evidence="7">
    <location>
        <begin position="22"/>
        <end position="40"/>
    </location>
</feature>
<comment type="similarity">
    <text evidence="2">Belongs to the major facilitator superfamily. TCR/Tet family.</text>
</comment>
<keyword evidence="5 7" id="KW-1133">Transmembrane helix</keyword>
<dbReference type="RefSeq" id="XP_018138101.1">
    <property type="nucleotide sequence ID" value="XM_018288953.1"/>
</dbReference>
<dbReference type="InterPro" id="IPR036259">
    <property type="entry name" value="MFS_trans_sf"/>
</dbReference>
<gene>
    <name evidence="8" type="ORF">VFPPC_10619</name>
</gene>
<comment type="caution">
    <text evidence="8">The sequence shown here is derived from an EMBL/GenBank/DDBJ whole genome shotgun (WGS) entry which is preliminary data.</text>
</comment>
<accession>A0A179F496</accession>
<keyword evidence="3" id="KW-0813">Transport</keyword>
<evidence type="ECO:0000256" key="5">
    <source>
        <dbReference type="ARBA" id="ARBA00022989"/>
    </source>
</evidence>
<organism evidence="8 9">
    <name type="scientific">Pochonia chlamydosporia 170</name>
    <dbReference type="NCBI Taxonomy" id="1380566"/>
    <lineage>
        <taxon>Eukaryota</taxon>
        <taxon>Fungi</taxon>
        <taxon>Dikarya</taxon>
        <taxon>Ascomycota</taxon>
        <taxon>Pezizomycotina</taxon>
        <taxon>Sordariomycetes</taxon>
        <taxon>Hypocreomycetidae</taxon>
        <taxon>Hypocreales</taxon>
        <taxon>Clavicipitaceae</taxon>
        <taxon>Pochonia</taxon>
    </lineage>
</organism>
<evidence type="ECO:0000256" key="6">
    <source>
        <dbReference type="ARBA" id="ARBA00023136"/>
    </source>
</evidence>
<feature type="transmembrane region" description="Helical" evidence="7">
    <location>
        <begin position="119"/>
        <end position="139"/>
    </location>
</feature>
<evidence type="ECO:0000256" key="3">
    <source>
        <dbReference type="ARBA" id="ARBA00022448"/>
    </source>
</evidence>
<keyword evidence="4 7" id="KW-0812">Transmembrane</keyword>
<evidence type="ECO:0000256" key="2">
    <source>
        <dbReference type="ARBA" id="ARBA00007520"/>
    </source>
</evidence>
<evidence type="ECO:0000256" key="4">
    <source>
        <dbReference type="ARBA" id="ARBA00022692"/>
    </source>
</evidence>
<comment type="subcellular location">
    <subcellularLocation>
        <location evidence="1">Membrane</location>
        <topology evidence="1">Multi-pass membrane protein</topology>
    </subcellularLocation>
</comment>
<evidence type="ECO:0000256" key="1">
    <source>
        <dbReference type="ARBA" id="ARBA00004141"/>
    </source>
</evidence>
<dbReference type="Gene3D" id="1.20.1250.20">
    <property type="entry name" value="MFS general substrate transporter like domains"/>
    <property type="match status" value="1"/>
</dbReference>
<feature type="transmembrane region" description="Helical" evidence="7">
    <location>
        <begin position="256"/>
        <end position="278"/>
    </location>
</feature>
<reference evidence="8 9" key="1">
    <citation type="journal article" date="2016" name="PLoS Pathog.">
        <title>Biosynthesis of antibiotic leucinostatins in bio-control fungus Purpureocillium lilacinum and their inhibition on phytophthora revealed by genome mining.</title>
        <authorList>
            <person name="Wang G."/>
            <person name="Liu Z."/>
            <person name="Lin R."/>
            <person name="Li E."/>
            <person name="Mao Z."/>
            <person name="Ling J."/>
            <person name="Yang Y."/>
            <person name="Yin W.B."/>
            <person name="Xie B."/>
        </authorList>
    </citation>
    <scope>NUCLEOTIDE SEQUENCE [LARGE SCALE GENOMIC DNA]</scope>
    <source>
        <strain evidence="8">170</strain>
    </source>
</reference>
<dbReference type="Pfam" id="PF07690">
    <property type="entry name" value="MFS_1"/>
    <property type="match status" value="1"/>
</dbReference>
<proteinExistence type="inferred from homology"/>
<dbReference type="OrthoDB" id="10021397at2759"/>
<dbReference type="GeneID" id="28852947"/>
<dbReference type="SUPFAM" id="SSF103473">
    <property type="entry name" value="MFS general substrate transporter"/>
    <property type="match status" value="1"/>
</dbReference>
<dbReference type="PANTHER" id="PTHR23501">
    <property type="entry name" value="MAJOR FACILITATOR SUPERFAMILY"/>
    <property type="match status" value="1"/>
</dbReference>
<keyword evidence="6 7" id="KW-0472">Membrane</keyword>
<protein>
    <submittedName>
        <fullName evidence="8">Efflux pump antibiotic resistance protein</fullName>
    </submittedName>
</protein>
<evidence type="ECO:0000313" key="8">
    <source>
        <dbReference type="EMBL" id="OAQ60191.1"/>
    </source>
</evidence>
<feature type="transmembrane region" description="Helical" evidence="7">
    <location>
        <begin position="193"/>
        <end position="217"/>
    </location>
</feature>
<dbReference type="PANTHER" id="PTHR23501:SF12">
    <property type="entry name" value="MAJOR FACILITATOR SUPERFAMILY (MFS) PROFILE DOMAIN-CONTAINING PROTEIN-RELATED"/>
    <property type="match status" value="1"/>
</dbReference>
<feature type="transmembrane region" description="Helical" evidence="7">
    <location>
        <begin position="393"/>
        <end position="415"/>
    </location>
</feature>
<feature type="transmembrane region" description="Helical" evidence="7">
    <location>
        <begin position="229"/>
        <end position="249"/>
    </location>
</feature>
<dbReference type="GO" id="GO:0022857">
    <property type="term" value="F:transmembrane transporter activity"/>
    <property type="evidence" value="ECO:0007669"/>
    <property type="project" value="InterPro"/>
</dbReference>
<dbReference type="EMBL" id="LSBJ02000009">
    <property type="protein sequence ID" value="OAQ60191.1"/>
    <property type="molecule type" value="Genomic_DNA"/>
</dbReference>
<feature type="transmembrane region" description="Helical" evidence="7">
    <location>
        <begin position="78"/>
        <end position="98"/>
    </location>
</feature>
<dbReference type="Proteomes" id="UP000078397">
    <property type="component" value="Unassembled WGS sequence"/>
</dbReference>